<feature type="transmembrane region" description="Helical" evidence="5">
    <location>
        <begin position="415"/>
        <end position="432"/>
    </location>
</feature>
<dbReference type="PANTHER" id="PTHR37422:SF13">
    <property type="entry name" value="LIPOPOLYSACCHARIDE BIOSYNTHESIS PROTEIN PA4999-RELATED"/>
    <property type="match status" value="1"/>
</dbReference>
<evidence type="ECO:0000313" key="7">
    <source>
        <dbReference type="EMBL" id="MDP4540587.1"/>
    </source>
</evidence>
<protein>
    <submittedName>
        <fullName evidence="7">O-antigen ligase family protein</fullName>
    </submittedName>
</protein>
<organism evidence="7 8">
    <name type="scientific">Qipengyuania benthica</name>
    <dbReference type="NCBI Taxonomy" id="3067651"/>
    <lineage>
        <taxon>Bacteria</taxon>
        <taxon>Pseudomonadati</taxon>
        <taxon>Pseudomonadota</taxon>
        <taxon>Alphaproteobacteria</taxon>
        <taxon>Sphingomonadales</taxon>
        <taxon>Erythrobacteraceae</taxon>
        <taxon>Qipengyuania</taxon>
    </lineage>
</organism>
<comment type="caution">
    <text evidence="7">The sequence shown here is derived from an EMBL/GenBank/DDBJ whole genome shotgun (WGS) entry which is preliminary data.</text>
</comment>
<dbReference type="Proteomes" id="UP001235664">
    <property type="component" value="Unassembled WGS sequence"/>
</dbReference>
<proteinExistence type="predicted"/>
<feature type="domain" description="O-antigen ligase-related" evidence="6">
    <location>
        <begin position="236"/>
        <end position="386"/>
    </location>
</feature>
<keyword evidence="2 5" id="KW-0812">Transmembrane</keyword>
<dbReference type="RefSeq" id="WP_305930594.1">
    <property type="nucleotide sequence ID" value="NZ_JAVAIL010000005.1"/>
</dbReference>
<name>A0ABT9HB84_9SPHN</name>
<evidence type="ECO:0000256" key="5">
    <source>
        <dbReference type="SAM" id="Phobius"/>
    </source>
</evidence>
<keyword evidence="3 5" id="KW-1133">Transmembrane helix</keyword>
<sequence>MNAPSFKFMRLVSPEKLLLIFIGIVFALGGASRADVWSLIILRPLAVVLLIYALVSLPAQSWRENRGILLLAAAWVGLVALHLIPLPPQIWESFPGRELVVRIDTAVGTSGLWRPLSLVPHRTINALLSLSVPLAALLIALSLSPKKLNLTIYACMIAAFVSAIFGLLQVIGGPNNIFYLYDVTNSGSAVGLFSNRNHNAMLLALALPLVAASASLFPTTKEFARARQWLSVGIGILLLPFLLVTQSRAGIVLGLVGIAAAVWVYRTPEGAQQRRKRDIKVYTRWSGAILAIAGIALATLMMTGGNALERLMRTGSSDDELRLQIWGPIARLAMDFLPYGSGIGSFEEVYRIGEPTELLQPQYINHAHNDFLEILLTGGVPAVALLTLAAIVFLRRGFGLLKAERSDTAIVRRRLGLSVIAILMIASLYDYPLRTPSLAVVFALAVAWFAGSARQSFRQPSPERRVAQA</sequence>
<evidence type="ECO:0000256" key="4">
    <source>
        <dbReference type="ARBA" id="ARBA00023136"/>
    </source>
</evidence>
<feature type="transmembrane region" description="Helical" evidence="5">
    <location>
        <begin position="287"/>
        <end position="308"/>
    </location>
</feature>
<dbReference type="InterPro" id="IPR007016">
    <property type="entry name" value="O-antigen_ligase-rel_domated"/>
</dbReference>
<dbReference type="InterPro" id="IPR051533">
    <property type="entry name" value="WaaL-like"/>
</dbReference>
<feature type="transmembrane region" description="Helical" evidence="5">
    <location>
        <begin position="438"/>
        <end position="457"/>
    </location>
</feature>
<feature type="transmembrane region" description="Helical" evidence="5">
    <location>
        <begin position="226"/>
        <end position="243"/>
    </location>
</feature>
<accession>A0ABT9HB84</accession>
<dbReference type="GO" id="GO:0016874">
    <property type="term" value="F:ligase activity"/>
    <property type="evidence" value="ECO:0007669"/>
    <property type="project" value="UniProtKB-KW"/>
</dbReference>
<feature type="transmembrane region" description="Helical" evidence="5">
    <location>
        <begin position="67"/>
        <end position="84"/>
    </location>
</feature>
<feature type="transmembrane region" description="Helical" evidence="5">
    <location>
        <begin position="200"/>
        <end position="219"/>
    </location>
</feature>
<feature type="transmembrane region" description="Helical" evidence="5">
    <location>
        <begin position="43"/>
        <end position="60"/>
    </location>
</feature>
<keyword evidence="8" id="KW-1185">Reference proteome</keyword>
<feature type="transmembrane region" description="Helical" evidence="5">
    <location>
        <begin position="249"/>
        <end position="266"/>
    </location>
</feature>
<evidence type="ECO:0000259" key="6">
    <source>
        <dbReference type="Pfam" id="PF04932"/>
    </source>
</evidence>
<keyword evidence="7" id="KW-0436">Ligase</keyword>
<keyword evidence="4 5" id="KW-0472">Membrane</keyword>
<feature type="transmembrane region" description="Helical" evidence="5">
    <location>
        <begin position="374"/>
        <end position="394"/>
    </location>
</feature>
<dbReference type="EMBL" id="JAVAIL010000005">
    <property type="protein sequence ID" value="MDP4540587.1"/>
    <property type="molecule type" value="Genomic_DNA"/>
</dbReference>
<reference evidence="7 8" key="1">
    <citation type="submission" date="2023-08" db="EMBL/GenBank/DDBJ databases">
        <title>genomic of DY56.</title>
        <authorList>
            <person name="Wang Y."/>
        </authorList>
    </citation>
    <scope>NUCLEOTIDE SEQUENCE [LARGE SCALE GENOMIC DNA]</scope>
    <source>
        <strain evidence="7 8">DY56-A-20</strain>
    </source>
</reference>
<feature type="transmembrane region" description="Helical" evidence="5">
    <location>
        <begin position="123"/>
        <end position="143"/>
    </location>
</feature>
<evidence type="ECO:0000256" key="3">
    <source>
        <dbReference type="ARBA" id="ARBA00022989"/>
    </source>
</evidence>
<comment type="subcellular location">
    <subcellularLocation>
        <location evidence="1">Membrane</location>
        <topology evidence="1">Multi-pass membrane protein</topology>
    </subcellularLocation>
</comment>
<dbReference type="PANTHER" id="PTHR37422">
    <property type="entry name" value="TEICHURONIC ACID BIOSYNTHESIS PROTEIN TUAE"/>
    <property type="match status" value="1"/>
</dbReference>
<evidence type="ECO:0000313" key="8">
    <source>
        <dbReference type="Proteomes" id="UP001235664"/>
    </source>
</evidence>
<evidence type="ECO:0000256" key="2">
    <source>
        <dbReference type="ARBA" id="ARBA00022692"/>
    </source>
</evidence>
<evidence type="ECO:0000256" key="1">
    <source>
        <dbReference type="ARBA" id="ARBA00004141"/>
    </source>
</evidence>
<dbReference type="Pfam" id="PF04932">
    <property type="entry name" value="Wzy_C"/>
    <property type="match status" value="1"/>
</dbReference>
<feature type="transmembrane region" description="Helical" evidence="5">
    <location>
        <begin position="150"/>
        <end position="171"/>
    </location>
</feature>
<gene>
    <name evidence="7" type="ORF">Q9K01_13220</name>
</gene>